<proteinExistence type="predicted"/>
<accession>A0ABU0EM33</accession>
<sequence length="60" mass="6898">MAGTALDVRPEEAARWLELHGARHHLYRVYDNEWSHFEYRPEGAPQRRSHPGACLPSGQS</sequence>
<organism evidence="2 3">
    <name type="scientific">Amycolatopsis thermophila</name>
    <dbReference type="NCBI Taxonomy" id="206084"/>
    <lineage>
        <taxon>Bacteria</taxon>
        <taxon>Bacillati</taxon>
        <taxon>Actinomycetota</taxon>
        <taxon>Actinomycetes</taxon>
        <taxon>Pseudonocardiales</taxon>
        <taxon>Pseudonocardiaceae</taxon>
        <taxon>Amycolatopsis</taxon>
    </lineage>
</organism>
<dbReference type="Proteomes" id="UP001229651">
    <property type="component" value="Unassembled WGS sequence"/>
</dbReference>
<reference evidence="2 3" key="1">
    <citation type="submission" date="2023-07" db="EMBL/GenBank/DDBJ databases">
        <title>Sequencing the genomes of 1000 actinobacteria strains.</title>
        <authorList>
            <person name="Klenk H.-P."/>
        </authorList>
    </citation>
    <scope>NUCLEOTIDE SEQUENCE [LARGE SCALE GENOMIC DNA]</scope>
    <source>
        <strain evidence="2 3">DSM 45805</strain>
    </source>
</reference>
<protein>
    <submittedName>
        <fullName evidence="2">Uncharacterized protein</fullName>
    </submittedName>
</protein>
<dbReference type="EMBL" id="JAUSUT010000001">
    <property type="protein sequence ID" value="MDQ0376331.1"/>
    <property type="molecule type" value="Genomic_DNA"/>
</dbReference>
<keyword evidence="3" id="KW-1185">Reference proteome</keyword>
<evidence type="ECO:0000313" key="3">
    <source>
        <dbReference type="Proteomes" id="UP001229651"/>
    </source>
</evidence>
<comment type="caution">
    <text evidence="2">The sequence shown here is derived from an EMBL/GenBank/DDBJ whole genome shotgun (WGS) entry which is preliminary data.</text>
</comment>
<name>A0ABU0EM33_9PSEU</name>
<dbReference type="RefSeq" id="WP_306988152.1">
    <property type="nucleotide sequence ID" value="NZ_JAUSUT010000001.1"/>
</dbReference>
<gene>
    <name evidence="2" type="ORF">FB470_000325</name>
</gene>
<evidence type="ECO:0000313" key="2">
    <source>
        <dbReference type="EMBL" id="MDQ0376331.1"/>
    </source>
</evidence>
<evidence type="ECO:0000256" key="1">
    <source>
        <dbReference type="SAM" id="MobiDB-lite"/>
    </source>
</evidence>
<feature type="region of interest" description="Disordered" evidence="1">
    <location>
        <begin position="41"/>
        <end position="60"/>
    </location>
</feature>